<dbReference type="Pfam" id="PF04120">
    <property type="entry name" value="Iron_permease"/>
    <property type="match status" value="2"/>
</dbReference>
<dbReference type="InterPro" id="IPR007251">
    <property type="entry name" value="Iron_permease_Fet4"/>
</dbReference>
<evidence type="ECO:0000313" key="2">
    <source>
        <dbReference type="EMBL" id="KAJ5102727.1"/>
    </source>
</evidence>
<feature type="transmembrane region" description="Helical" evidence="1">
    <location>
        <begin position="117"/>
        <end position="141"/>
    </location>
</feature>
<dbReference type="RefSeq" id="XP_056476107.1">
    <property type="nucleotide sequence ID" value="XM_056615750.1"/>
</dbReference>
<keyword evidence="3" id="KW-1185">Reference proteome</keyword>
<feature type="transmembrane region" description="Helical" evidence="1">
    <location>
        <begin position="21"/>
        <end position="41"/>
    </location>
</feature>
<sequence>MNETLPPFDRGLRAQGPFARVSIFSAKIFGHVAPIGVFVWLEFGRNRWQLYTNYATSALMTLVFAFLACLRECYCTYTNICTDVIFKLDATLEGELRRLSKDSIPYKTEDIMPPKAIFYYGDVIGTLASIIFLVIVIITWVAVGPVFEFNNPWWLPIGTYAGLVGLFDSFVLRNIQSKVSEYTNEQIRALEKHDMALYYGLLMPIPYGRLKAPSLSQRISRYINTLSSHLFRVVSGVSLTIGCIVASSATRWSLTGQLVSNVPPSIIGTFFMIILITGHNYAEKKMRV</sequence>
<feature type="transmembrane region" description="Helical" evidence="1">
    <location>
        <begin position="153"/>
        <end position="172"/>
    </location>
</feature>
<dbReference type="GO" id="GO:0055085">
    <property type="term" value="P:transmembrane transport"/>
    <property type="evidence" value="ECO:0007669"/>
    <property type="project" value="InterPro"/>
</dbReference>
<feature type="transmembrane region" description="Helical" evidence="1">
    <location>
        <begin position="262"/>
        <end position="282"/>
    </location>
</feature>
<feature type="transmembrane region" description="Helical" evidence="1">
    <location>
        <begin position="230"/>
        <end position="250"/>
    </location>
</feature>
<dbReference type="Proteomes" id="UP001149074">
    <property type="component" value="Unassembled WGS sequence"/>
</dbReference>
<keyword evidence="1" id="KW-1133">Transmembrane helix</keyword>
<gene>
    <name evidence="2" type="ORF">N7532_003256</name>
</gene>
<evidence type="ECO:0000313" key="3">
    <source>
        <dbReference type="Proteomes" id="UP001149074"/>
    </source>
</evidence>
<evidence type="ECO:0000256" key="1">
    <source>
        <dbReference type="SAM" id="Phobius"/>
    </source>
</evidence>
<reference evidence="2" key="2">
    <citation type="journal article" date="2023" name="IMA Fungus">
        <title>Comparative genomic study of the Penicillium genus elucidates a diverse pangenome and 15 lateral gene transfer events.</title>
        <authorList>
            <person name="Petersen C."/>
            <person name="Sorensen T."/>
            <person name="Nielsen M.R."/>
            <person name="Sondergaard T.E."/>
            <person name="Sorensen J.L."/>
            <person name="Fitzpatrick D.A."/>
            <person name="Frisvad J.C."/>
            <person name="Nielsen K.L."/>
        </authorList>
    </citation>
    <scope>NUCLEOTIDE SEQUENCE</scope>
    <source>
        <strain evidence="2">IBT 30761</strain>
    </source>
</reference>
<name>A0A9W9FMK5_9EURO</name>
<keyword evidence="1" id="KW-0812">Transmembrane</keyword>
<organism evidence="2 3">
    <name type="scientific">Penicillium argentinense</name>
    <dbReference type="NCBI Taxonomy" id="1131581"/>
    <lineage>
        <taxon>Eukaryota</taxon>
        <taxon>Fungi</taxon>
        <taxon>Dikarya</taxon>
        <taxon>Ascomycota</taxon>
        <taxon>Pezizomycotina</taxon>
        <taxon>Eurotiomycetes</taxon>
        <taxon>Eurotiomycetidae</taxon>
        <taxon>Eurotiales</taxon>
        <taxon>Aspergillaceae</taxon>
        <taxon>Penicillium</taxon>
    </lineage>
</organism>
<accession>A0A9W9FMK5</accession>
<proteinExistence type="predicted"/>
<dbReference type="OrthoDB" id="2224262at2759"/>
<feature type="transmembrane region" description="Helical" evidence="1">
    <location>
        <begin position="53"/>
        <end position="70"/>
    </location>
</feature>
<keyword evidence="1" id="KW-0472">Membrane</keyword>
<reference evidence="2" key="1">
    <citation type="submission" date="2022-11" db="EMBL/GenBank/DDBJ databases">
        <authorList>
            <person name="Petersen C."/>
        </authorList>
    </citation>
    <scope>NUCLEOTIDE SEQUENCE</scope>
    <source>
        <strain evidence="2">IBT 30761</strain>
    </source>
</reference>
<comment type="caution">
    <text evidence="2">The sequence shown here is derived from an EMBL/GenBank/DDBJ whole genome shotgun (WGS) entry which is preliminary data.</text>
</comment>
<dbReference type="AlphaFoldDB" id="A0A9W9FMK5"/>
<protein>
    <submittedName>
        <fullName evidence="2">Uncharacterized protein</fullName>
    </submittedName>
</protein>
<dbReference type="GeneID" id="81354729"/>
<dbReference type="EMBL" id="JAPQKI010000004">
    <property type="protein sequence ID" value="KAJ5102727.1"/>
    <property type="molecule type" value="Genomic_DNA"/>
</dbReference>